<feature type="domain" description="C2H2-type" evidence="6">
    <location>
        <begin position="275"/>
        <end position="302"/>
    </location>
</feature>
<feature type="domain" description="C2H2-type" evidence="6">
    <location>
        <begin position="443"/>
        <end position="470"/>
    </location>
</feature>
<keyword evidence="4" id="KW-0862">Zinc</keyword>
<dbReference type="InterPro" id="IPR013087">
    <property type="entry name" value="Znf_C2H2_type"/>
</dbReference>
<evidence type="ECO:0000256" key="2">
    <source>
        <dbReference type="ARBA" id="ARBA00022737"/>
    </source>
</evidence>
<evidence type="ECO:0008006" key="10">
    <source>
        <dbReference type="Google" id="ProtNLM"/>
    </source>
</evidence>
<evidence type="ECO:0000256" key="3">
    <source>
        <dbReference type="ARBA" id="ARBA00022771"/>
    </source>
</evidence>
<dbReference type="PROSITE" id="PS50157">
    <property type="entry name" value="ZINC_FINGER_C2H2_2"/>
    <property type="match status" value="10"/>
</dbReference>
<dbReference type="Gene3D" id="6.10.140.140">
    <property type="match status" value="1"/>
</dbReference>
<dbReference type="InterPro" id="IPR001909">
    <property type="entry name" value="KRAB"/>
</dbReference>
<proteinExistence type="predicted"/>
<dbReference type="PANTHER" id="PTHR23226:SF85">
    <property type="entry name" value="ZINC FINGER PROTEIN 397"/>
    <property type="match status" value="1"/>
</dbReference>
<keyword evidence="2" id="KW-0677">Repeat</keyword>
<gene>
    <name evidence="8" type="ORF">P7K49_036709</name>
</gene>
<dbReference type="SMART" id="SM00355">
    <property type="entry name" value="ZnF_C2H2"/>
    <property type="match status" value="9"/>
</dbReference>
<feature type="domain" description="C2H2-type" evidence="6">
    <location>
        <begin position="499"/>
        <end position="526"/>
    </location>
</feature>
<protein>
    <recommendedName>
        <fullName evidence="10">Zinc finger protein 19</fullName>
    </recommendedName>
</protein>
<organism evidence="8 9">
    <name type="scientific">Saguinus oedipus</name>
    <name type="common">Cotton-top tamarin</name>
    <name type="synonym">Oedipomidas oedipus</name>
    <dbReference type="NCBI Taxonomy" id="9490"/>
    <lineage>
        <taxon>Eukaryota</taxon>
        <taxon>Metazoa</taxon>
        <taxon>Chordata</taxon>
        <taxon>Craniata</taxon>
        <taxon>Vertebrata</taxon>
        <taxon>Euteleostomi</taxon>
        <taxon>Mammalia</taxon>
        <taxon>Eutheria</taxon>
        <taxon>Euarchontoglires</taxon>
        <taxon>Primates</taxon>
        <taxon>Haplorrhini</taxon>
        <taxon>Platyrrhini</taxon>
        <taxon>Cebidae</taxon>
        <taxon>Callitrichinae</taxon>
        <taxon>Saguinus</taxon>
    </lineage>
</organism>
<dbReference type="EMBL" id="JASSZA010000021">
    <property type="protein sequence ID" value="KAK2085409.1"/>
    <property type="molecule type" value="Genomic_DNA"/>
</dbReference>
<dbReference type="CDD" id="cd07765">
    <property type="entry name" value="KRAB_A-box"/>
    <property type="match status" value="1"/>
</dbReference>
<dbReference type="SUPFAM" id="SSF57667">
    <property type="entry name" value="beta-beta-alpha zinc fingers"/>
    <property type="match status" value="6"/>
</dbReference>
<keyword evidence="3 5" id="KW-0863">Zinc-finger</keyword>
<dbReference type="Gene3D" id="3.30.160.60">
    <property type="entry name" value="Classic Zinc Finger"/>
    <property type="match status" value="10"/>
</dbReference>
<evidence type="ECO:0000256" key="5">
    <source>
        <dbReference type="PROSITE-ProRule" id="PRU00042"/>
    </source>
</evidence>
<comment type="caution">
    <text evidence="8">The sequence shown here is derived from an EMBL/GenBank/DDBJ whole genome shotgun (WGS) entry which is preliminary data.</text>
</comment>
<feature type="domain" description="C2H2-type" evidence="6">
    <location>
        <begin position="303"/>
        <end position="330"/>
    </location>
</feature>
<reference evidence="8 9" key="1">
    <citation type="submission" date="2023-05" db="EMBL/GenBank/DDBJ databases">
        <title>B98-5 Cell Line De Novo Hybrid Assembly: An Optical Mapping Approach.</title>
        <authorList>
            <person name="Kananen K."/>
            <person name="Auerbach J.A."/>
            <person name="Kautto E."/>
            <person name="Blachly J.S."/>
        </authorList>
    </citation>
    <scope>NUCLEOTIDE SEQUENCE [LARGE SCALE GENOMIC DNA]</scope>
    <source>
        <strain evidence="8">B95-8</strain>
        <tissue evidence="8">Cell line</tissue>
    </source>
</reference>
<dbReference type="SMART" id="SM00349">
    <property type="entry name" value="KRAB"/>
    <property type="match status" value="1"/>
</dbReference>
<dbReference type="PANTHER" id="PTHR23226">
    <property type="entry name" value="ZINC FINGER AND SCAN DOMAIN-CONTAINING"/>
    <property type="match status" value="1"/>
</dbReference>
<evidence type="ECO:0000313" key="8">
    <source>
        <dbReference type="EMBL" id="KAK2085409.1"/>
    </source>
</evidence>
<dbReference type="InterPro" id="IPR036236">
    <property type="entry name" value="Znf_C2H2_sf"/>
</dbReference>
<name>A0ABQ9TKX3_SAGOE</name>
<dbReference type="PROSITE" id="PS50805">
    <property type="entry name" value="KRAB"/>
    <property type="match status" value="1"/>
</dbReference>
<feature type="domain" description="C2H2-type" evidence="6">
    <location>
        <begin position="471"/>
        <end position="498"/>
    </location>
</feature>
<feature type="domain" description="C2H2-type" evidence="6">
    <location>
        <begin position="387"/>
        <end position="414"/>
    </location>
</feature>
<sequence>MNLGWQKLLQIVLRYKDKELKELPSSSHLILEASFSRKTHQGAEWIVPGDSQLPLQDAVGHRQHSPLSRIMWELNETGPSVQTTTLFLFHGHKDWGRETVTFEDVAVHFTKTEWTGLSPAQRALYRSVMLENYGNLTAMGYSVPKPALISLLEGGDMAWGLEAQVDPLAEGTENICKDAETNTDSESTLTQKISEERDGMMSHGPLKSVPQRTDFPETCDVEKYQDIPTVKNIRGKVPRIHGARKSFICEECGKSFSYFSYYLRHHRIHTREKPFVCNECGKAFNGNSSLIRHQRIHTGEKPYQCEKCGRAFNDNANLIRHQRIHSGDRPYYCIECGNSFTSSSEFVIHHRIHTGEKPYECNECGKAFVGNSPLLRHQKIHTGKKPYECNECGKSFGRTSHLSQHQHIHTGEKPYSCKVCRQAFSCHTKLTRHQRIHSEEKSFDCVDCGKAFSARGQLKSHLRIHIQESSYVCDECGKAFTSKRNLHQHRRIHTGEKPYGCSKYETAFRTSSQLGYLEHVHSGEKPVLDVCHFGLPEFFTPFYW</sequence>
<dbReference type="InterPro" id="IPR036051">
    <property type="entry name" value="KRAB_dom_sf"/>
</dbReference>
<dbReference type="SUPFAM" id="SSF109640">
    <property type="entry name" value="KRAB domain (Kruppel-associated box)"/>
    <property type="match status" value="1"/>
</dbReference>
<feature type="domain" description="C2H2-type" evidence="6">
    <location>
        <begin position="331"/>
        <end position="358"/>
    </location>
</feature>
<evidence type="ECO:0000313" key="9">
    <source>
        <dbReference type="Proteomes" id="UP001266305"/>
    </source>
</evidence>
<evidence type="ECO:0000259" key="7">
    <source>
        <dbReference type="PROSITE" id="PS50805"/>
    </source>
</evidence>
<dbReference type="Pfam" id="PF01352">
    <property type="entry name" value="KRAB"/>
    <property type="match status" value="1"/>
</dbReference>
<keyword evidence="1" id="KW-0479">Metal-binding</keyword>
<feature type="domain" description="C2H2-type" evidence="6">
    <location>
        <begin position="359"/>
        <end position="386"/>
    </location>
</feature>
<dbReference type="Proteomes" id="UP001266305">
    <property type="component" value="Unassembled WGS sequence"/>
</dbReference>
<evidence type="ECO:0000256" key="4">
    <source>
        <dbReference type="ARBA" id="ARBA00022833"/>
    </source>
</evidence>
<evidence type="ECO:0000259" key="6">
    <source>
        <dbReference type="PROSITE" id="PS50157"/>
    </source>
</evidence>
<feature type="domain" description="C2H2-type" evidence="6">
    <location>
        <begin position="247"/>
        <end position="274"/>
    </location>
</feature>
<dbReference type="Pfam" id="PF00096">
    <property type="entry name" value="zf-C2H2"/>
    <property type="match status" value="7"/>
</dbReference>
<dbReference type="PROSITE" id="PS00028">
    <property type="entry name" value="ZINC_FINGER_C2H2_1"/>
    <property type="match status" value="8"/>
</dbReference>
<evidence type="ECO:0000256" key="1">
    <source>
        <dbReference type="ARBA" id="ARBA00022723"/>
    </source>
</evidence>
<accession>A0ABQ9TKX3</accession>
<keyword evidence="9" id="KW-1185">Reference proteome</keyword>
<feature type="domain" description="C2H2-type" evidence="6">
    <location>
        <begin position="415"/>
        <end position="442"/>
    </location>
</feature>
<feature type="domain" description="KRAB" evidence="7">
    <location>
        <begin position="100"/>
        <end position="171"/>
    </location>
</feature>